<dbReference type="EnsemblMetazoa" id="AAEL002238-RA">
    <property type="protein sequence ID" value="AAEL002238-PA"/>
    <property type="gene ID" value="AAEL002238"/>
</dbReference>
<dbReference type="VEuPathDB" id="VectorBase:AAEL002238"/>
<dbReference type="OrthoDB" id="7668655at2759"/>
<feature type="region of interest" description="Disordered" evidence="2">
    <location>
        <begin position="110"/>
        <end position="146"/>
    </location>
</feature>
<dbReference type="PANTHER" id="PTHR28594:SF1">
    <property type="entry name" value="ATR-INTERACTING PROTEIN"/>
    <property type="match status" value="1"/>
</dbReference>
<accession>A0A1S4F165</accession>
<proteinExistence type="predicted"/>
<feature type="region of interest" description="Disordered" evidence="2">
    <location>
        <begin position="193"/>
        <end position="221"/>
    </location>
</feature>
<dbReference type="FunCoup" id="A0A1S4F165">
    <property type="interactions" value="98"/>
</dbReference>
<dbReference type="GO" id="GO:0000077">
    <property type="term" value="P:DNA damage checkpoint signaling"/>
    <property type="evidence" value="ECO:0007669"/>
    <property type="project" value="InterPro"/>
</dbReference>
<feature type="coiled-coil region" evidence="1">
    <location>
        <begin position="282"/>
        <end position="373"/>
    </location>
</feature>
<organism evidence="3 4">
    <name type="scientific">Aedes aegypti</name>
    <name type="common">Yellowfever mosquito</name>
    <name type="synonym">Culex aegypti</name>
    <dbReference type="NCBI Taxonomy" id="7159"/>
    <lineage>
        <taxon>Eukaryota</taxon>
        <taxon>Metazoa</taxon>
        <taxon>Ecdysozoa</taxon>
        <taxon>Arthropoda</taxon>
        <taxon>Hexapoda</taxon>
        <taxon>Insecta</taxon>
        <taxon>Pterygota</taxon>
        <taxon>Neoptera</taxon>
        <taxon>Endopterygota</taxon>
        <taxon>Diptera</taxon>
        <taxon>Nematocera</taxon>
        <taxon>Culicoidea</taxon>
        <taxon>Culicidae</taxon>
        <taxon>Culicinae</taxon>
        <taxon>Aedini</taxon>
        <taxon>Aedes</taxon>
        <taxon>Stegomyia</taxon>
    </lineage>
</organism>
<keyword evidence="1" id="KW-0175">Coiled coil</keyword>
<dbReference type="GO" id="GO:0006281">
    <property type="term" value="P:DNA repair"/>
    <property type="evidence" value="ECO:0007669"/>
    <property type="project" value="TreeGrafter"/>
</dbReference>
<feature type="compositionally biased region" description="Basic and acidic residues" evidence="2">
    <location>
        <begin position="867"/>
        <end position="877"/>
    </location>
</feature>
<protein>
    <submittedName>
        <fullName evidence="3">Uncharacterized protein</fullName>
    </submittedName>
</protein>
<keyword evidence="4" id="KW-1185">Reference proteome</keyword>
<evidence type="ECO:0000256" key="2">
    <source>
        <dbReference type="SAM" id="MobiDB-lite"/>
    </source>
</evidence>
<evidence type="ECO:0000313" key="3">
    <source>
        <dbReference type="EnsemblMetazoa" id="AAEL002238-PA"/>
    </source>
</evidence>
<gene>
    <name evidence="3" type="primary">5573950</name>
</gene>
<reference evidence="3 4" key="1">
    <citation type="submission" date="2017-06" db="EMBL/GenBank/DDBJ databases">
        <title>Aedes aegypti genome working group (AGWG) sequencing and assembly.</title>
        <authorList>
            <consortium name="Aedes aegypti Genome Working Group (AGWG)"/>
            <person name="Matthews B.J."/>
        </authorList>
    </citation>
    <scope>NUCLEOTIDE SEQUENCE [LARGE SCALE GENOMIC DNA]</scope>
    <source>
        <strain evidence="3 4">LVP_AGWG</strain>
    </source>
</reference>
<sequence>MASKRFGNFQLKQPSSSAYKKARLDIDVISSQQYVLQQQQQRTVKTTTTAIAKSSSSKSDSLWGDEDDEFIILASQAVEEVEMFQQTQMQQQSQALAAEVTFGTFLREEVASSTQTNGEKEPNSRELMPPPPPVAPGPSKGNSVPISVIDLLTDGDDDVFSEQFSENYDNIEKHIDEFFNNEFDDDFNLDEFRRDGQQRSGPKTSPQERSPPKPVPVRANGDIKVGGSVLFKPKQPQSTTEALANKPVGGRAFPTQHQLSQLGREAIANAAKKKDHEKDMQVRFLTGQLDRASKEREQLKKDYNEVTERLQIRDGEVSILRYEMENIKNQNEQLRMEKMKEKETIKKEWVEKMKDLEKVIVAQKSELEFKNIEMMNLKTKRMSNSFRIDKDGSSKEKPVTPKDFRIHNRRVLLFQQPTIENYQIDARIFDLSTESISKFSTTNRLANFSKEDAVLSQHLGRLQSYLSQMIYLKGAFPEESISTMVLVANQATDEIGKYCNRLALVRVKDAHLSAKVAYDFLCRNSKRNRLEGPLVNIYQKQPIYLHEKAIVQRRFLAALGLLCRYIPALAVRLVRRWKGTGNCVHMLSRSLVKIGYASDLYGHFGFIAAAGTVLSGLSHHVVLYKQDGRELMDLFKSIVFCRPDSALILSHLSDALYRITSSSSSIDLVNRLCRQSKASDFAANDAYKMIQFTKDSCTLQIYAALLEASVPQNRNLTPTEIRHLVANTRNTIYFLRNSLARPVRWIHQFVRRPEGSVLSLCQCHVRITNAFVVLLHQVLRCWMQCPLNVDYDTMLQITQNGVLLLFDLFETVYRGEVLQVGRHVIQCRLQATYNWLVQHQSDFRFQPTHRSALQLLDLRLVMEEPLKSSEDPKRMDVDETDSDSAELERRDMYDELYEDFFSSKLLQQ</sequence>
<dbReference type="InParanoid" id="A0A1S4F165"/>
<dbReference type="InterPro" id="IPR033349">
    <property type="entry name" value="ATRIP"/>
</dbReference>
<evidence type="ECO:0000313" key="4">
    <source>
        <dbReference type="Proteomes" id="UP000008820"/>
    </source>
</evidence>
<evidence type="ECO:0000256" key="1">
    <source>
        <dbReference type="SAM" id="Coils"/>
    </source>
</evidence>
<dbReference type="PANTHER" id="PTHR28594">
    <property type="entry name" value="ATR-INTERACTING PROTEIN"/>
    <property type="match status" value="1"/>
</dbReference>
<dbReference type="Proteomes" id="UP000008820">
    <property type="component" value="Chromosome 2"/>
</dbReference>
<feature type="compositionally biased region" description="Polar residues" evidence="2">
    <location>
        <begin position="198"/>
        <end position="208"/>
    </location>
</feature>
<reference evidence="3" key="2">
    <citation type="submission" date="2020-05" db="UniProtKB">
        <authorList>
            <consortium name="EnsemblMetazoa"/>
        </authorList>
    </citation>
    <scope>IDENTIFICATION</scope>
    <source>
        <strain evidence="3">LVP_AGWG</strain>
    </source>
</reference>
<feature type="region of interest" description="Disordered" evidence="2">
    <location>
        <begin position="867"/>
        <end position="888"/>
    </location>
</feature>
<name>A0A1S4F165_AEDAE</name>
<dbReference type="AlphaFoldDB" id="A0A1S4F165"/>